<dbReference type="OMA" id="MANYTRN"/>
<reference evidence="1" key="1">
    <citation type="journal article" date="2013" name="Nature">
        <title>Draft genome of the wheat A-genome progenitor Triticum urartu.</title>
        <authorList>
            <person name="Ling H.Q."/>
            <person name="Zhao S."/>
            <person name="Liu D."/>
            <person name="Wang J."/>
            <person name="Sun H."/>
            <person name="Zhang C."/>
            <person name="Fan H."/>
            <person name="Li D."/>
            <person name="Dong L."/>
            <person name="Tao Y."/>
            <person name="Gao C."/>
            <person name="Wu H."/>
            <person name="Li Y."/>
            <person name="Cui Y."/>
            <person name="Guo X."/>
            <person name="Zheng S."/>
            <person name="Wang B."/>
            <person name="Yu K."/>
            <person name="Liang Q."/>
            <person name="Yang W."/>
            <person name="Lou X."/>
            <person name="Chen J."/>
            <person name="Feng M."/>
            <person name="Jian J."/>
            <person name="Zhang X."/>
            <person name="Luo G."/>
            <person name="Jiang Y."/>
            <person name="Liu J."/>
            <person name="Wang Z."/>
            <person name="Sha Y."/>
            <person name="Zhang B."/>
            <person name="Wu H."/>
            <person name="Tang D."/>
            <person name="Shen Q."/>
            <person name="Xue P."/>
            <person name="Zou S."/>
            <person name="Wang X."/>
            <person name="Liu X."/>
            <person name="Wang F."/>
            <person name="Yang Y."/>
            <person name="An X."/>
            <person name="Dong Z."/>
            <person name="Zhang K."/>
            <person name="Zhang X."/>
            <person name="Luo M.C."/>
            <person name="Dvorak J."/>
            <person name="Tong Y."/>
            <person name="Wang J."/>
            <person name="Yang H."/>
            <person name="Li Z."/>
            <person name="Wang D."/>
            <person name="Zhang A."/>
            <person name="Wang J."/>
        </authorList>
    </citation>
    <scope>NUCLEOTIDE SEQUENCE</scope>
</reference>
<dbReference type="EMBL" id="KD061340">
    <property type="protein sequence ID" value="EMS64058.1"/>
    <property type="molecule type" value="Genomic_DNA"/>
</dbReference>
<accession>M7ZLH3</accession>
<name>M7ZLH3_TRIUA</name>
<dbReference type="AlphaFoldDB" id="M7ZLH3"/>
<gene>
    <name evidence="1" type="ORF">TRIUR3_02362</name>
</gene>
<sequence>MANYTRNTVQGFVLLCFILVVCFARLGHTHGKGINNKQINRKIEASHIVQPPCYKDEHQVLGQPFCCKKDKLCWQNLGECFINCPCKINCQPSAATQNHMIPTSKHT</sequence>
<organism evidence="1">
    <name type="scientific">Triticum urartu</name>
    <name type="common">Red wild einkorn</name>
    <name type="synonym">Crithodium urartu</name>
    <dbReference type="NCBI Taxonomy" id="4572"/>
    <lineage>
        <taxon>Eukaryota</taxon>
        <taxon>Viridiplantae</taxon>
        <taxon>Streptophyta</taxon>
        <taxon>Embryophyta</taxon>
        <taxon>Tracheophyta</taxon>
        <taxon>Spermatophyta</taxon>
        <taxon>Magnoliopsida</taxon>
        <taxon>Liliopsida</taxon>
        <taxon>Poales</taxon>
        <taxon>Poaceae</taxon>
        <taxon>BOP clade</taxon>
        <taxon>Pooideae</taxon>
        <taxon>Triticodae</taxon>
        <taxon>Triticeae</taxon>
        <taxon>Triticinae</taxon>
        <taxon>Triticum</taxon>
    </lineage>
</organism>
<evidence type="ECO:0000313" key="1">
    <source>
        <dbReference type="EMBL" id="EMS64058.1"/>
    </source>
</evidence>
<dbReference type="PANTHER" id="PTHR48158:SF1">
    <property type="entry name" value="OS11G0453550 PROTEIN"/>
    <property type="match status" value="1"/>
</dbReference>
<protein>
    <submittedName>
        <fullName evidence="1">Uncharacterized protein</fullName>
    </submittedName>
</protein>
<proteinExistence type="predicted"/>
<dbReference type="PANTHER" id="PTHR48158">
    <property type="entry name" value="OS11G0453550 PROTEIN"/>
    <property type="match status" value="1"/>
</dbReference>
<dbReference type="eggNOG" id="ENOG502R5F5">
    <property type="taxonomic scope" value="Eukaryota"/>
</dbReference>